<evidence type="ECO:0000259" key="2">
    <source>
        <dbReference type="PROSITE" id="PS50943"/>
    </source>
</evidence>
<dbReference type="Pfam" id="PF13412">
    <property type="entry name" value="HTH_24"/>
    <property type="match status" value="1"/>
</dbReference>
<protein>
    <recommendedName>
        <fullName evidence="2">HTH cro/C1-type domain-containing protein</fullName>
    </recommendedName>
</protein>
<dbReference type="InterPro" id="IPR043129">
    <property type="entry name" value="ATPase_NBD"/>
</dbReference>
<keyword evidence="4" id="KW-1185">Reference proteome</keyword>
<dbReference type="SUPFAM" id="SSF46785">
    <property type="entry name" value="Winged helix' DNA-binding domain"/>
    <property type="match status" value="1"/>
</dbReference>
<dbReference type="PANTHER" id="PTHR18964">
    <property type="entry name" value="ROK (REPRESSOR, ORF, KINASE) FAMILY"/>
    <property type="match status" value="1"/>
</dbReference>
<dbReference type="KEGG" id="rgu:A4W93_22135"/>
<evidence type="ECO:0000313" key="3">
    <source>
        <dbReference type="EMBL" id="ARN22387.1"/>
    </source>
</evidence>
<evidence type="ECO:0000256" key="1">
    <source>
        <dbReference type="ARBA" id="ARBA00006479"/>
    </source>
</evidence>
<dbReference type="InterPro" id="IPR036390">
    <property type="entry name" value="WH_DNA-bd_sf"/>
</dbReference>
<organism evidence="3 4">
    <name type="scientific">Piscinibacter gummiphilus</name>
    <dbReference type="NCBI Taxonomy" id="946333"/>
    <lineage>
        <taxon>Bacteria</taxon>
        <taxon>Pseudomonadati</taxon>
        <taxon>Pseudomonadota</taxon>
        <taxon>Betaproteobacteria</taxon>
        <taxon>Burkholderiales</taxon>
        <taxon>Sphaerotilaceae</taxon>
        <taxon>Piscinibacter</taxon>
    </lineage>
</organism>
<dbReference type="Pfam" id="PF00480">
    <property type="entry name" value="ROK"/>
    <property type="match status" value="1"/>
</dbReference>
<dbReference type="AlphaFoldDB" id="A0A1W6LDT3"/>
<proteinExistence type="inferred from homology"/>
<feature type="domain" description="HTH cro/C1-type" evidence="2">
    <location>
        <begin position="17"/>
        <end position="45"/>
    </location>
</feature>
<dbReference type="InterPro" id="IPR036388">
    <property type="entry name" value="WH-like_DNA-bd_sf"/>
</dbReference>
<dbReference type="STRING" id="946333.A4W93_22135"/>
<comment type="similarity">
    <text evidence="1">Belongs to the ROK (NagC/XylR) family.</text>
</comment>
<reference evidence="3 4" key="1">
    <citation type="submission" date="2016-04" db="EMBL/GenBank/DDBJ databases">
        <title>Complete genome sequence of natural rubber-degrading, novel Gram-negative bacterium, Rhizobacter gummiphilus strain NS21.</title>
        <authorList>
            <person name="Tabata M."/>
            <person name="Kasai D."/>
            <person name="Fukuda M."/>
        </authorList>
    </citation>
    <scope>NUCLEOTIDE SEQUENCE [LARGE SCALE GENOMIC DNA]</scope>
    <source>
        <strain evidence="3 4">NS21</strain>
    </source>
</reference>
<dbReference type="OrthoDB" id="8595273at2"/>
<dbReference type="PANTHER" id="PTHR18964:SF149">
    <property type="entry name" value="BIFUNCTIONAL UDP-N-ACETYLGLUCOSAMINE 2-EPIMERASE_N-ACETYLMANNOSAMINE KINASE"/>
    <property type="match status" value="1"/>
</dbReference>
<dbReference type="Gene3D" id="3.30.420.40">
    <property type="match status" value="2"/>
</dbReference>
<dbReference type="InterPro" id="IPR000600">
    <property type="entry name" value="ROK"/>
</dbReference>
<evidence type="ECO:0000313" key="4">
    <source>
        <dbReference type="Proteomes" id="UP000193427"/>
    </source>
</evidence>
<name>A0A1W6LDT3_9BURK</name>
<dbReference type="EMBL" id="CP015118">
    <property type="protein sequence ID" value="ARN22387.1"/>
    <property type="molecule type" value="Genomic_DNA"/>
</dbReference>
<dbReference type="Gene3D" id="1.10.10.10">
    <property type="entry name" value="Winged helix-like DNA-binding domain superfamily/Winged helix DNA-binding domain"/>
    <property type="match status" value="1"/>
</dbReference>
<dbReference type="SUPFAM" id="SSF53067">
    <property type="entry name" value="Actin-like ATPase domain"/>
    <property type="match status" value="1"/>
</dbReference>
<dbReference type="Proteomes" id="UP000193427">
    <property type="component" value="Chromosome"/>
</dbReference>
<gene>
    <name evidence="3" type="ORF">A4W93_22135</name>
</gene>
<dbReference type="InterPro" id="IPR001387">
    <property type="entry name" value="Cro/C1-type_HTH"/>
</dbReference>
<sequence>MTGDQRFVKNLNRMALLRLLRDESGLSRADLANRSGLTKSTVSLITKELIDEGWLVEDGALVTGALGRRPTPLRLDGRHLVLMGAELDIDTIRVVAVSIRGEVLEMNQAALKSKDPDAACHQLVQMVTAQSAKVASAGASLLGIGVGLPGAVDTVSGVLQFAPNIGWRGVEVGRRLGAELAAAGLGAVPVYYQNEADLAAVGEAEFGARPVEDPLVYVSCGVGVGSGIILNDSLFTGATGSAGEIGHTTLFIDGRPCSCGRLGCAEAYAGLKAVADEAGCLREDGSIDQPALKALVGRRAPKARGAFAAAGDVLGVLLQNVWTTFNPQVIVVGGASAVLGGEHFLEAAIGRLEQFAAQAGLSCPEVRVAKYAELATAVGGAAYALHSLLRPYSHAPTARAGTLPASSAPVTA</sequence>
<accession>A0A1W6LDT3</accession>
<dbReference type="PROSITE" id="PS50943">
    <property type="entry name" value="HTH_CROC1"/>
    <property type="match status" value="1"/>
</dbReference>